<evidence type="ECO:0000313" key="2">
    <source>
        <dbReference type="Proteomes" id="UP001165060"/>
    </source>
</evidence>
<reference evidence="1 2" key="1">
    <citation type="journal article" date="2023" name="Commun. Biol.">
        <title>Genome analysis of Parmales, the sister group of diatoms, reveals the evolutionary specialization of diatoms from phago-mixotrophs to photoautotrophs.</title>
        <authorList>
            <person name="Ban H."/>
            <person name="Sato S."/>
            <person name="Yoshikawa S."/>
            <person name="Yamada K."/>
            <person name="Nakamura Y."/>
            <person name="Ichinomiya M."/>
            <person name="Sato N."/>
            <person name="Blanc-Mathieu R."/>
            <person name="Endo H."/>
            <person name="Kuwata A."/>
            <person name="Ogata H."/>
        </authorList>
    </citation>
    <scope>NUCLEOTIDE SEQUENCE [LARGE SCALE GENOMIC DNA]</scope>
</reference>
<keyword evidence="2" id="KW-1185">Reference proteome</keyword>
<dbReference type="Gene3D" id="3.40.50.2300">
    <property type="match status" value="1"/>
</dbReference>
<dbReference type="EMBL" id="BRYB01000067">
    <property type="protein sequence ID" value="GMI21993.1"/>
    <property type="molecule type" value="Genomic_DNA"/>
</dbReference>
<sequence length="197" mass="21383">MAYALTSSLPRPAAPQILSRGLTDHYSAWGSGAEPRMIQAAKAFASSSFPWSAPLLSHLQQHQSALLTREEASDPNTFLFLVTSNHFDWVRDAVGGDVVDAAKAQGRLRLLDSKGGDVADPYFGDEKNYASVCQHILSETPLSLAKLLQERRILTPQAAASFIASSSSSTFADAALAGRVDGDRQTKYMRPDTDRDR</sequence>
<evidence type="ECO:0000313" key="1">
    <source>
        <dbReference type="EMBL" id="GMI21993.1"/>
    </source>
</evidence>
<accession>A0ABQ6M948</accession>
<comment type="caution">
    <text evidence="1">The sequence shown here is derived from an EMBL/GenBank/DDBJ whole genome shotgun (WGS) entry which is preliminary data.</text>
</comment>
<evidence type="ECO:0008006" key="3">
    <source>
        <dbReference type="Google" id="ProtNLM"/>
    </source>
</evidence>
<organism evidence="1 2">
    <name type="scientific">Tetraparma gracilis</name>
    <dbReference type="NCBI Taxonomy" id="2962635"/>
    <lineage>
        <taxon>Eukaryota</taxon>
        <taxon>Sar</taxon>
        <taxon>Stramenopiles</taxon>
        <taxon>Ochrophyta</taxon>
        <taxon>Bolidophyceae</taxon>
        <taxon>Parmales</taxon>
        <taxon>Triparmaceae</taxon>
        <taxon>Tetraparma</taxon>
    </lineage>
</organism>
<name>A0ABQ6M948_9STRA</name>
<dbReference type="Proteomes" id="UP001165060">
    <property type="component" value="Unassembled WGS sequence"/>
</dbReference>
<gene>
    <name evidence="1" type="ORF">TeGR_g13734</name>
</gene>
<protein>
    <recommendedName>
        <fullName evidence="3">Acid phosphatase</fullName>
    </recommendedName>
</protein>
<proteinExistence type="predicted"/>